<dbReference type="AlphaFoldDB" id="A0A5Y1YAU3"/>
<evidence type="ECO:0000313" key="1">
    <source>
        <dbReference type="EMBL" id="ECC3915540.1"/>
    </source>
</evidence>
<organism evidence="1">
    <name type="scientific">Salmonella diarizonae</name>
    <dbReference type="NCBI Taxonomy" id="59204"/>
    <lineage>
        <taxon>Bacteria</taxon>
        <taxon>Pseudomonadati</taxon>
        <taxon>Pseudomonadota</taxon>
        <taxon>Gammaproteobacteria</taxon>
        <taxon>Enterobacterales</taxon>
        <taxon>Enterobacteriaceae</taxon>
        <taxon>Salmonella</taxon>
    </lineage>
</organism>
<name>A0A5Y1YAU3_SALDZ</name>
<accession>A0A5Y1YAU3</accession>
<protein>
    <submittedName>
        <fullName evidence="1">Uncharacterized protein</fullName>
    </submittedName>
</protein>
<gene>
    <name evidence="1" type="ORF">CTQ69_16390</name>
</gene>
<reference evidence="1" key="1">
    <citation type="submission" date="2018-08" db="EMBL/GenBank/DDBJ databases">
        <authorList>
            <person name="Ashton P.M."/>
            <person name="Dallman T."/>
            <person name="Nair S."/>
            <person name="De Pinna E."/>
            <person name="Peters T."/>
            <person name="Grant K."/>
        </authorList>
    </citation>
    <scope>NUCLEOTIDE SEQUENCE [LARGE SCALE GENOMIC DNA]</scope>
    <source>
        <strain evidence="1">294779</strain>
    </source>
</reference>
<dbReference type="EMBL" id="AAIBIC010000020">
    <property type="protein sequence ID" value="ECC3915540.1"/>
    <property type="molecule type" value="Genomic_DNA"/>
</dbReference>
<sequence length="149" mass="17208">MDKIKSSTKKILGGVCLFLVLILVKAVSSDFGKEYAHKFLYSENERNDYINAYFRKMKFPIVVDEYTTWVAASASGQYIKYYYVLNDIDEELLDVDIMKGVIHENIKNQKTGLCDILIKKYKYKAKFIFKSQGSNNPPITIDITYKGCQ</sequence>
<proteinExistence type="predicted"/>
<comment type="caution">
    <text evidence="1">The sequence shown here is derived from an EMBL/GenBank/DDBJ whole genome shotgun (WGS) entry which is preliminary data.</text>
</comment>
<dbReference type="Proteomes" id="UP000839735">
    <property type="component" value="Unassembled WGS sequence"/>
</dbReference>